<dbReference type="InterPro" id="IPR009000">
    <property type="entry name" value="Transl_B-barrel_sf"/>
</dbReference>
<dbReference type="Gene3D" id="3.40.50.300">
    <property type="entry name" value="P-loop containing nucleotide triphosphate hydrolases"/>
    <property type="match status" value="1"/>
</dbReference>
<keyword evidence="2" id="KW-0963">Cytoplasm</keyword>
<dbReference type="OrthoDB" id="9803139at2"/>
<dbReference type="Proteomes" id="UP000243535">
    <property type="component" value="Unassembled WGS sequence"/>
</dbReference>
<dbReference type="AlphaFoldDB" id="A0A0K6H2X6"/>
<dbReference type="Pfam" id="PF00009">
    <property type="entry name" value="GTP_EFTU"/>
    <property type="match status" value="1"/>
</dbReference>
<dbReference type="EMBL" id="CYHA01000005">
    <property type="protein sequence ID" value="CUA85171.1"/>
    <property type="molecule type" value="Genomic_DNA"/>
</dbReference>
<evidence type="ECO:0000256" key="1">
    <source>
        <dbReference type="ARBA" id="ARBA00004496"/>
    </source>
</evidence>
<dbReference type="InterPro" id="IPR027417">
    <property type="entry name" value="P-loop_NTPase"/>
</dbReference>
<reference evidence="8" key="1">
    <citation type="submission" date="2015-08" db="EMBL/GenBank/DDBJ databases">
        <authorList>
            <person name="Varghese N."/>
        </authorList>
    </citation>
    <scope>NUCLEOTIDE SEQUENCE [LARGE SCALE GENOMIC DNA]</scope>
    <source>
        <strain evidence="8">DSM 17901</strain>
    </source>
</reference>
<dbReference type="PROSITE" id="PS51722">
    <property type="entry name" value="G_TR_2"/>
    <property type="match status" value="1"/>
</dbReference>
<gene>
    <name evidence="7" type="ORF">Ga0061063_2288</name>
</gene>
<evidence type="ECO:0000259" key="6">
    <source>
        <dbReference type="PROSITE" id="PS51722"/>
    </source>
</evidence>
<feature type="domain" description="Tr-type G" evidence="6">
    <location>
        <begin position="1"/>
        <end position="172"/>
    </location>
</feature>
<proteinExistence type="predicted"/>
<dbReference type="InterPro" id="IPR050055">
    <property type="entry name" value="EF-Tu_GTPase"/>
</dbReference>
<dbReference type="InterPro" id="IPR009001">
    <property type="entry name" value="Transl_elong_EF1A/Init_IF2_C"/>
</dbReference>
<dbReference type="SUPFAM" id="SSF46785">
    <property type="entry name" value="Winged helix' DNA-binding domain"/>
    <property type="match status" value="3"/>
</dbReference>
<keyword evidence="4" id="KW-0648">Protein biosynthesis</keyword>
<dbReference type="Gene3D" id="2.40.30.10">
    <property type="entry name" value="Translation factors"/>
    <property type="match status" value="1"/>
</dbReference>
<dbReference type="InterPro" id="IPR048931">
    <property type="entry name" value="WHD_2nd_SelB_bact"/>
</dbReference>
<dbReference type="InterPro" id="IPR036390">
    <property type="entry name" value="WH_DNA-bd_sf"/>
</dbReference>
<dbReference type="GO" id="GO:0003723">
    <property type="term" value="F:RNA binding"/>
    <property type="evidence" value="ECO:0007669"/>
    <property type="project" value="InterPro"/>
</dbReference>
<dbReference type="GO" id="GO:0005525">
    <property type="term" value="F:GTP binding"/>
    <property type="evidence" value="ECO:0007669"/>
    <property type="project" value="UniProtKB-KW"/>
</dbReference>
<keyword evidence="3" id="KW-0547">Nucleotide-binding</keyword>
<keyword evidence="7" id="KW-0251">Elongation factor</keyword>
<dbReference type="NCBIfam" id="TIGR00475">
    <property type="entry name" value="selB"/>
    <property type="match status" value="1"/>
</dbReference>
<dbReference type="InterPro" id="IPR015191">
    <property type="entry name" value="SelB_WHD4"/>
</dbReference>
<comment type="subcellular location">
    <subcellularLocation>
        <location evidence="1">Cytoplasm</location>
    </subcellularLocation>
</comment>
<dbReference type="CDD" id="cd15491">
    <property type="entry name" value="selB_III"/>
    <property type="match status" value="1"/>
</dbReference>
<dbReference type="SUPFAM" id="SSF50465">
    <property type="entry name" value="EF-Tu/eEF-1alpha/eIF2-gamma C-terminal domain"/>
    <property type="match status" value="1"/>
</dbReference>
<dbReference type="Pfam" id="PF09106">
    <property type="entry name" value="WHD_2nd_SelB"/>
    <property type="match status" value="1"/>
</dbReference>
<dbReference type="GO" id="GO:0005737">
    <property type="term" value="C:cytoplasm"/>
    <property type="evidence" value="ECO:0007669"/>
    <property type="project" value="UniProtKB-SubCell"/>
</dbReference>
<dbReference type="InterPro" id="IPR057335">
    <property type="entry name" value="Beta-barrel_SelB"/>
</dbReference>
<dbReference type="GO" id="GO:0003746">
    <property type="term" value="F:translation elongation factor activity"/>
    <property type="evidence" value="ECO:0007669"/>
    <property type="project" value="UniProtKB-KW"/>
</dbReference>
<dbReference type="InterPro" id="IPR015190">
    <property type="entry name" value="Elong_fac_SelB-wing-hlx_typ-2"/>
</dbReference>
<evidence type="ECO:0000313" key="8">
    <source>
        <dbReference type="Proteomes" id="UP000243535"/>
    </source>
</evidence>
<keyword evidence="8" id="KW-1185">Reference proteome</keyword>
<organism evidence="7 8">
    <name type="scientific">Gulbenkiania indica</name>
    <dbReference type="NCBI Taxonomy" id="375574"/>
    <lineage>
        <taxon>Bacteria</taxon>
        <taxon>Pseudomonadati</taxon>
        <taxon>Pseudomonadota</taxon>
        <taxon>Betaproteobacteria</taxon>
        <taxon>Neisseriales</taxon>
        <taxon>Chromobacteriaceae</taxon>
        <taxon>Gulbenkiania</taxon>
    </lineage>
</organism>
<dbReference type="RefSeq" id="WP_055434206.1">
    <property type="nucleotide sequence ID" value="NZ_CYHA01000005.1"/>
</dbReference>
<dbReference type="PROSITE" id="PS00301">
    <property type="entry name" value="G_TR_1"/>
    <property type="match status" value="1"/>
</dbReference>
<protein>
    <submittedName>
        <fullName evidence="7">Selenocysteine-specific elongation factor SelB</fullName>
    </submittedName>
</protein>
<dbReference type="PANTHER" id="PTHR43721">
    <property type="entry name" value="ELONGATION FACTOR TU-RELATED"/>
    <property type="match status" value="1"/>
</dbReference>
<dbReference type="InterPro" id="IPR004535">
    <property type="entry name" value="Transl_elong_SelB"/>
</dbReference>
<dbReference type="Gene3D" id="1.10.10.10">
    <property type="entry name" value="Winged helix-like DNA-binding domain superfamily/Winged helix DNA-binding domain"/>
    <property type="match status" value="2"/>
</dbReference>
<dbReference type="Pfam" id="PF09107">
    <property type="entry name" value="WHD_3rd_SelB"/>
    <property type="match status" value="1"/>
</dbReference>
<sequence length="632" mass="68289">MIFATAGHVDHGKTALLRALTGTDADRLPEEKRRGMTIDLGYAYLPLEDGRTLGFIDVPGHEKFLGNMLAGVGGVHHALLVVAADDGPMPQTREHLAILQGLGLPGLTVALTKADLVTAAGLAEAMAAIQRLTAGHGYPDAPLFAVSSLTGEGVPALRAHLANQADGWAAQQAQRRFRLAVDRVFSLSGAGLVVTGTAFGGRVAVDDTLFLTGADVPVRVRSLHAQNRPAQAGQAGERIALNLVGSVSREQIRRGDWLLSEAPPAPRTRVTVALDLLPGTGSPISHWQPVHLYHGARHVTGRIALLEGDIAHPGGHTLAELDLDTPLHLAERDRLLVRDGTARHTLAGASVLELTPPQRGKRRPARLTHLRTIAQAADDESALMALQAGQQALALTDFAWARQWPSAKAETLPGLGTLIRTGRGQEIWLSTPQRWQALADRVQARLAILHAEQPDQLGAGRARLRRLALPAEPESLAFALFDAMVGDGRLVNSRGWLHLPEHVLSFEASEARLWEKVAPHFTDRTDPWWVRDLAQAAGSDEDTLRALLRKAARLGHVVAVVPDRYYSRTRLQALAEAARVIALQDGFVEAAGYRSAIGAGRKLAIQVLEYFDRVGFTRRAGDRHYLRETALF</sequence>
<dbReference type="InterPro" id="IPR031157">
    <property type="entry name" value="G_TR_CS"/>
</dbReference>
<evidence type="ECO:0000313" key="7">
    <source>
        <dbReference type="EMBL" id="CUA85171.1"/>
    </source>
</evidence>
<name>A0A0K6H2X6_9NEIS</name>
<dbReference type="Pfam" id="PF21214">
    <property type="entry name" value="WHD_2nd_SelB_bact"/>
    <property type="match status" value="1"/>
</dbReference>
<dbReference type="STRING" id="375574.GCA_001418035_02073"/>
<evidence type="ECO:0000256" key="3">
    <source>
        <dbReference type="ARBA" id="ARBA00022741"/>
    </source>
</evidence>
<accession>A0A0K6H2X6</accession>
<evidence type="ECO:0000256" key="4">
    <source>
        <dbReference type="ARBA" id="ARBA00022917"/>
    </source>
</evidence>
<evidence type="ECO:0000256" key="5">
    <source>
        <dbReference type="ARBA" id="ARBA00023134"/>
    </source>
</evidence>
<dbReference type="InterPro" id="IPR036388">
    <property type="entry name" value="WH-like_DNA-bd_sf"/>
</dbReference>
<dbReference type="SUPFAM" id="SSF50447">
    <property type="entry name" value="Translation proteins"/>
    <property type="match status" value="1"/>
</dbReference>
<dbReference type="PANTHER" id="PTHR43721:SF9">
    <property type="entry name" value="GTP-BINDING PROTEIN 1"/>
    <property type="match status" value="1"/>
</dbReference>
<dbReference type="Pfam" id="PF25461">
    <property type="entry name" value="Beta-barrel_SelB"/>
    <property type="match status" value="1"/>
</dbReference>
<dbReference type="GO" id="GO:0001514">
    <property type="term" value="P:selenocysteine incorporation"/>
    <property type="evidence" value="ECO:0007669"/>
    <property type="project" value="InterPro"/>
</dbReference>
<dbReference type="GO" id="GO:0003924">
    <property type="term" value="F:GTPase activity"/>
    <property type="evidence" value="ECO:0007669"/>
    <property type="project" value="InterPro"/>
</dbReference>
<dbReference type="SUPFAM" id="SSF52540">
    <property type="entry name" value="P-loop containing nucleoside triphosphate hydrolases"/>
    <property type="match status" value="1"/>
</dbReference>
<dbReference type="InterPro" id="IPR000795">
    <property type="entry name" value="T_Tr_GTP-bd_dom"/>
</dbReference>
<evidence type="ECO:0000256" key="2">
    <source>
        <dbReference type="ARBA" id="ARBA00022490"/>
    </source>
</evidence>
<keyword evidence="5" id="KW-0342">GTP-binding</keyword>
<dbReference type="CDD" id="cd04171">
    <property type="entry name" value="SelB"/>
    <property type="match status" value="1"/>
</dbReference>